<dbReference type="InterPro" id="IPR053163">
    <property type="entry name" value="HTH-type_regulator_Rgg"/>
</dbReference>
<keyword evidence="2" id="KW-1185">Reference proteome</keyword>
<proteinExistence type="predicted"/>
<dbReference type="PROSITE" id="PS50943">
    <property type="entry name" value="HTH_CROC1"/>
    <property type="match status" value="1"/>
</dbReference>
<dbReference type="RefSeq" id="WP_184094478.1">
    <property type="nucleotide sequence ID" value="NZ_AP023367.1"/>
</dbReference>
<dbReference type="KEGG" id="acel:acsn021_03020"/>
<dbReference type="Pfam" id="PF01381">
    <property type="entry name" value="HTH_3"/>
    <property type="match status" value="1"/>
</dbReference>
<accession>A0A6S6QN06</accession>
<dbReference type="InterPro" id="IPR011990">
    <property type="entry name" value="TPR-like_helical_dom_sf"/>
</dbReference>
<dbReference type="InterPro" id="IPR010982">
    <property type="entry name" value="Lambda_DNA-bd_dom_sf"/>
</dbReference>
<dbReference type="EMBL" id="AP023367">
    <property type="protein sequence ID" value="BCJ92733.1"/>
    <property type="molecule type" value="Genomic_DNA"/>
</dbReference>
<dbReference type="Proteomes" id="UP000515561">
    <property type="component" value="Chromosome"/>
</dbReference>
<dbReference type="GO" id="GO:0003677">
    <property type="term" value="F:DNA binding"/>
    <property type="evidence" value="ECO:0007669"/>
    <property type="project" value="InterPro"/>
</dbReference>
<dbReference type="SUPFAM" id="SSF47413">
    <property type="entry name" value="lambda repressor-like DNA-binding domains"/>
    <property type="match status" value="1"/>
</dbReference>
<reference evidence="1 2" key="1">
    <citation type="journal article" date="2016" name="Int. J. Syst. Evol. Microbiol.">
        <title>Descriptions of Anaerotaenia torta gen. nov., sp. nov. and Anaerocolumna cellulosilytica gen. nov., sp. nov. isolated from a methanogenic reactor of cattle waste.</title>
        <authorList>
            <person name="Uek A."/>
            <person name="Ohtaki Y."/>
            <person name="Kaku N."/>
            <person name="Ueki K."/>
        </authorList>
    </citation>
    <scope>NUCLEOTIDE SEQUENCE [LARGE SCALE GENOMIC DNA]</scope>
    <source>
        <strain evidence="1 2">SN021</strain>
    </source>
</reference>
<gene>
    <name evidence="1" type="primary">plcR</name>
    <name evidence="1" type="ORF">acsn021_03020</name>
</gene>
<dbReference type="SMART" id="SM00530">
    <property type="entry name" value="HTH_XRE"/>
    <property type="match status" value="1"/>
</dbReference>
<dbReference type="Gene3D" id="1.25.40.10">
    <property type="entry name" value="Tetratricopeptide repeat domain"/>
    <property type="match status" value="1"/>
</dbReference>
<dbReference type="PANTHER" id="PTHR37038:SF14">
    <property type="entry name" value="TRANSCRIPTIONAL ACTIVATOR"/>
    <property type="match status" value="1"/>
</dbReference>
<organism evidence="1 2">
    <name type="scientific">Anaerocolumna cellulosilytica</name>
    <dbReference type="NCBI Taxonomy" id="433286"/>
    <lineage>
        <taxon>Bacteria</taxon>
        <taxon>Bacillati</taxon>
        <taxon>Bacillota</taxon>
        <taxon>Clostridia</taxon>
        <taxon>Lachnospirales</taxon>
        <taxon>Lachnospiraceae</taxon>
        <taxon>Anaerocolumna</taxon>
    </lineage>
</organism>
<dbReference type="AlphaFoldDB" id="A0A6S6QN06"/>
<evidence type="ECO:0000313" key="2">
    <source>
        <dbReference type="Proteomes" id="UP000515561"/>
    </source>
</evidence>
<protein>
    <submittedName>
        <fullName evidence="1">Transcriptional regulator</fullName>
    </submittedName>
</protein>
<dbReference type="PANTHER" id="PTHR37038">
    <property type="entry name" value="TRANSCRIPTIONAL REGULATOR-RELATED"/>
    <property type="match status" value="1"/>
</dbReference>
<sequence>MNYEHFGAFLHDLRIQHNFSREQLAENICTTKQIYRIEKGVSEPSLYLITQLSIKFNMDLHEYYKMHFTNKTLIGLEGVKYINSAIESGDLLSLKTLMEKYEKVDDFKKGRNLQYIYYGKALCSALLDSNYNASLDYCIKGIKLEFPKFNLDNISKNMYSNVGIALLNCISQNYFALDEPSNGAKVLFELLTVLETHIINSPYPMFQVSDFSKKIYQAVLCNISSHLLNNGENIKALSYVEKGIQYSIKEYNIRFLPDLFIMKCKILYNEQNYIESKDYYERASYLYRITNKDKKLIELEESVRIDFPEIFNY</sequence>
<dbReference type="InterPro" id="IPR001387">
    <property type="entry name" value="Cro/C1-type_HTH"/>
</dbReference>
<dbReference type="CDD" id="cd00093">
    <property type="entry name" value="HTH_XRE"/>
    <property type="match status" value="1"/>
</dbReference>
<name>A0A6S6QN06_9FIRM</name>
<evidence type="ECO:0000313" key="1">
    <source>
        <dbReference type="EMBL" id="BCJ92733.1"/>
    </source>
</evidence>